<dbReference type="OrthoDB" id="67965at2759"/>
<dbReference type="Gene3D" id="1.20.120.1630">
    <property type="match status" value="1"/>
</dbReference>
<dbReference type="AlphaFoldDB" id="A0A1Y2HLE0"/>
<dbReference type="EMBL" id="MCFL01000022">
    <property type="protein sequence ID" value="ORZ35427.1"/>
    <property type="molecule type" value="Genomic_DNA"/>
</dbReference>
<sequence length="307" mass="33831">MPPLLSAFLGRPSLASSLAVSFGVQTAAYLYSTLGRPVPTEHYYDLSGSLTHLAIISHALATSALNSPTGLPPARVALLGALSATWAIRLGTYLYARVQRVGKDDRFDELKKDPVRWLTPWVFQALWCFMIQAPVTIAATASVRAGVAAAGLTRWDYLGASVFLGGLAWEITADRQKDAFKRTRPSEPFTGGLFKYSVYANYFGECSLWWGAYLMSVPAISAMGSSVTWLHAVSLTSPLFTAFLLHRVSGIPLLEKSAWKKYGGDQKWLEYRARTSVFWPWVPKSGAVSKAEVEEMKRKAVAKWKVE</sequence>
<proteinExistence type="predicted"/>
<reference evidence="1 2" key="1">
    <citation type="submission" date="2016-07" db="EMBL/GenBank/DDBJ databases">
        <title>Pervasive Adenine N6-methylation of Active Genes in Fungi.</title>
        <authorList>
            <consortium name="DOE Joint Genome Institute"/>
            <person name="Mondo S.J."/>
            <person name="Dannebaum R.O."/>
            <person name="Kuo R.C."/>
            <person name="Labutti K."/>
            <person name="Haridas S."/>
            <person name="Kuo A."/>
            <person name="Salamov A."/>
            <person name="Ahrendt S.R."/>
            <person name="Lipzen A."/>
            <person name="Sullivan W."/>
            <person name="Andreopoulos W.B."/>
            <person name="Clum A."/>
            <person name="Lindquist E."/>
            <person name="Daum C."/>
            <person name="Ramamoorthy G.K."/>
            <person name="Gryganskyi A."/>
            <person name="Culley D."/>
            <person name="Magnuson J.K."/>
            <person name="James T.Y."/>
            <person name="O'Malley M.A."/>
            <person name="Stajich J.E."/>
            <person name="Spatafora J.W."/>
            <person name="Visel A."/>
            <person name="Grigoriev I.V."/>
        </authorList>
    </citation>
    <scope>NUCLEOTIDE SEQUENCE [LARGE SCALE GENOMIC DNA]</scope>
    <source>
        <strain evidence="1 2">PL171</strain>
    </source>
</reference>
<accession>A0A1Y2HLE0</accession>
<dbReference type="PANTHER" id="PTHR32251:SF17">
    <property type="entry name" value="STEROID 5-ALPHA REDUCTASE C-TERMINAL DOMAIN-CONTAINING PROTEIN"/>
    <property type="match status" value="1"/>
</dbReference>
<dbReference type="GO" id="GO:0016020">
    <property type="term" value="C:membrane"/>
    <property type="evidence" value="ECO:0007669"/>
    <property type="project" value="TreeGrafter"/>
</dbReference>
<comment type="caution">
    <text evidence="1">The sequence shown here is derived from an EMBL/GenBank/DDBJ whole genome shotgun (WGS) entry which is preliminary data.</text>
</comment>
<keyword evidence="2" id="KW-1185">Reference proteome</keyword>
<organism evidence="1 2">
    <name type="scientific">Catenaria anguillulae PL171</name>
    <dbReference type="NCBI Taxonomy" id="765915"/>
    <lineage>
        <taxon>Eukaryota</taxon>
        <taxon>Fungi</taxon>
        <taxon>Fungi incertae sedis</taxon>
        <taxon>Blastocladiomycota</taxon>
        <taxon>Blastocladiomycetes</taxon>
        <taxon>Blastocladiales</taxon>
        <taxon>Catenariaceae</taxon>
        <taxon>Catenaria</taxon>
    </lineage>
</organism>
<evidence type="ECO:0000313" key="2">
    <source>
        <dbReference type="Proteomes" id="UP000193411"/>
    </source>
</evidence>
<dbReference type="PROSITE" id="PS50244">
    <property type="entry name" value="S5A_REDUCTASE"/>
    <property type="match status" value="1"/>
</dbReference>
<name>A0A1Y2HLE0_9FUNG</name>
<gene>
    <name evidence="1" type="ORF">BCR44DRAFT_44926</name>
</gene>
<protein>
    <submittedName>
        <fullName evidence="1">Uncharacterized protein</fullName>
    </submittedName>
</protein>
<dbReference type="Pfam" id="PF06966">
    <property type="entry name" value="DUF1295"/>
    <property type="match status" value="1"/>
</dbReference>
<evidence type="ECO:0000313" key="1">
    <source>
        <dbReference type="EMBL" id="ORZ35427.1"/>
    </source>
</evidence>
<dbReference type="Proteomes" id="UP000193411">
    <property type="component" value="Unassembled WGS sequence"/>
</dbReference>
<dbReference type="PANTHER" id="PTHR32251">
    <property type="entry name" value="3-OXO-5-ALPHA-STEROID 4-DEHYDROGENASE"/>
    <property type="match status" value="1"/>
</dbReference>
<dbReference type="InterPro" id="IPR010721">
    <property type="entry name" value="UstE-like"/>
</dbReference>